<proteinExistence type="predicted"/>
<gene>
    <name evidence="2" type="ORF">Tsubulata_030214</name>
</gene>
<evidence type="ECO:0000313" key="2">
    <source>
        <dbReference type="EMBL" id="KAJ4841091.1"/>
    </source>
</evidence>
<accession>A0A9Q0G0T7</accession>
<reference evidence="2" key="1">
    <citation type="submission" date="2022-02" db="EMBL/GenBank/DDBJ databases">
        <authorList>
            <person name="Henning P.M."/>
            <person name="McCubbin A.G."/>
            <person name="Shore J.S."/>
        </authorList>
    </citation>
    <scope>NUCLEOTIDE SEQUENCE</scope>
    <source>
        <strain evidence="2">F60SS</strain>
        <tissue evidence="2">Leaves</tissue>
    </source>
</reference>
<protein>
    <submittedName>
        <fullName evidence="2">Uncharacterized protein</fullName>
    </submittedName>
</protein>
<feature type="compositionally biased region" description="Basic and acidic residues" evidence="1">
    <location>
        <begin position="29"/>
        <end position="40"/>
    </location>
</feature>
<feature type="region of interest" description="Disordered" evidence="1">
    <location>
        <begin position="1"/>
        <end position="61"/>
    </location>
</feature>
<evidence type="ECO:0000256" key="1">
    <source>
        <dbReference type="SAM" id="MobiDB-lite"/>
    </source>
</evidence>
<keyword evidence="3" id="KW-1185">Reference proteome</keyword>
<reference evidence="2" key="2">
    <citation type="journal article" date="2023" name="Plants (Basel)">
        <title>Annotation of the Turnera subulata (Passifloraceae) Draft Genome Reveals the S-Locus Evolved after the Divergence of Turneroideae from Passifloroideae in a Stepwise Manner.</title>
        <authorList>
            <person name="Henning P.M."/>
            <person name="Roalson E.H."/>
            <person name="Mir W."/>
            <person name="McCubbin A.G."/>
            <person name="Shore J.S."/>
        </authorList>
    </citation>
    <scope>NUCLEOTIDE SEQUENCE</scope>
    <source>
        <strain evidence="2">F60SS</strain>
    </source>
</reference>
<dbReference type="Proteomes" id="UP001141552">
    <property type="component" value="Unassembled WGS sequence"/>
</dbReference>
<evidence type="ECO:0000313" key="3">
    <source>
        <dbReference type="Proteomes" id="UP001141552"/>
    </source>
</evidence>
<name>A0A9Q0G0T7_9ROSI</name>
<dbReference type="EMBL" id="JAKUCV010002887">
    <property type="protein sequence ID" value="KAJ4841091.1"/>
    <property type="molecule type" value="Genomic_DNA"/>
</dbReference>
<organism evidence="2 3">
    <name type="scientific">Turnera subulata</name>
    <dbReference type="NCBI Taxonomy" id="218843"/>
    <lineage>
        <taxon>Eukaryota</taxon>
        <taxon>Viridiplantae</taxon>
        <taxon>Streptophyta</taxon>
        <taxon>Embryophyta</taxon>
        <taxon>Tracheophyta</taxon>
        <taxon>Spermatophyta</taxon>
        <taxon>Magnoliopsida</taxon>
        <taxon>eudicotyledons</taxon>
        <taxon>Gunneridae</taxon>
        <taxon>Pentapetalae</taxon>
        <taxon>rosids</taxon>
        <taxon>fabids</taxon>
        <taxon>Malpighiales</taxon>
        <taxon>Passifloraceae</taxon>
        <taxon>Turnera</taxon>
    </lineage>
</organism>
<sequence>MGRTREEGAEDEEEGGKRGGGEEAGDTPIDDKEQGEEVGRTRQTQAPEESREAQEIEGPLLQGRYPALLRIPENPTRLFAGPMTRR</sequence>
<comment type="caution">
    <text evidence="2">The sequence shown here is derived from an EMBL/GenBank/DDBJ whole genome shotgun (WGS) entry which is preliminary data.</text>
</comment>
<dbReference type="AlphaFoldDB" id="A0A9Q0G0T7"/>